<protein>
    <submittedName>
        <fullName evidence="2">Uncharacterized protein</fullName>
    </submittedName>
</protein>
<evidence type="ECO:0000256" key="1">
    <source>
        <dbReference type="SAM" id="MobiDB-lite"/>
    </source>
</evidence>
<dbReference type="InterPro" id="IPR006476">
    <property type="entry name" value="CHP01589_pln"/>
</dbReference>
<name>A0A6A1UX64_9ROSI</name>
<dbReference type="Pfam" id="PF09713">
    <property type="entry name" value="A_thal_3526"/>
    <property type="match status" value="2"/>
</dbReference>
<dbReference type="Proteomes" id="UP000516437">
    <property type="component" value="Chromosome 7"/>
</dbReference>
<keyword evidence="3" id="KW-1185">Reference proteome</keyword>
<proteinExistence type="predicted"/>
<dbReference type="NCBIfam" id="TIGR01589">
    <property type="entry name" value="A_thal_3526"/>
    <property type="match status" value="2"/>
</dbReference>
<accession>A0A6A1UX64</accession>
<dbReference type="AlphaFoldDB" id="A0A6A1UX64"/>
<evidence type="ECO:0000313" key="3">
    <source>
        <dbReference type="Proteomes" id="UP000516437"/>
    </source>
</evidence>
<reference evidence="2 3" key="1">
    <citation type="journal article" date="2019" name="Plant Biotechnol. J.">
        <title>The red bayberry genome and genetic basis of sex determination.</title>
        <authorList>
            <person name="Jia H.M."/>
            <person name="Jia H.J."/>
            <person name="Cai Q.L."/>
            <person name="Wang Y."/>
            <person name="Zhao H.B."/>
            <person name="Yang W.F."/>
            <person name="Wang G.Y."/>
            <person name="Li Y.H."/>
            <person name="Zhan D.L."/>
            <person name="Shen Y.T."/>
            <person name="Niu Q.F."/>
            <person name="Chang L."/>
            <person name="Qiu J."/>
            <person name="Zhao L."/>
            <person name="Xie H.B."/>
            <person name="Fu W.Y."/>
            <person name="Jin J."/>
            <person name="Li X.W."/>
            <person name="Jiao Y."/>
            <person name="Zhou C.C."/>
            <person name="Tu T."/>
            <person name="Chai C.Y."/>
            <person name="Gao J.L."/>
            <person name="Fan L.J."/>
            <person name="van de Weg E."/>
            <person name="Wang J.Y."/>
            <person name="Gao Z.S."/>
        </authorList>
    </citation>
    <scope>NUCLEOTIDE SEQUENCE [LARGE SCALE GENOMIC DNA]</scope>
    <source>
        <tissue evidence="2">Leaves</tissue>
    </source>
</reference>
<organism evidence="2 3">
    <name type="scientific">Morella rubra</name>
    <name type="common">Chinese bayberry</name>
    <dbReference type="NCBI Taxonomy" id="262757"/>
    <lineage>
        <taxon>Eukaryota</taxon>
        <taxon>Viridiplantae</taxon>
        <taxon>Streptophyta</taxon>
        <taxon>Embryophyta</taxon>
        <taxon>Tracheophyta</taxon>
        <taxon>Spermatophyta</taxon>
        <taxon>Magnoliopsida</taxon>
        <taxon>eudicotyledons</taxon>
        <taxon>Gunneridae</taxon>
        <taxon>Pentapetalae</taxon>
        <taxon>rosids</taxon>
        <taxon>fabids</taxon>
        <taxon>Fagales</taxon>
        <taxon>Myricaceae</taxon>
        <taxon>Morella</taxon>
    </lineage>
</organism>
<sequence>MPSQIAGGEPSSYRENNAASLPPQSFSISFSRNPGRRITREDFLVVKKLIESCLRRYMTKNELVNSLLRSARIDPAYTAMIFKILEEENADFFKAYYTSIKLIQQIRVLNELLEEQGRLMQQLAPQQIRVLLSSLENTVQNLIERCLLLYMNKREVMDTLLGCARIESALTAMIFQTLEEQNAEFFKAYYTRMKLIEQIRLFNVLLEKQAQLTKQSAPQQQQQRLPVPPMQSRTHHDLAMDRTIAVDGVLLVIPTHPCEIENPSCAPSSMATVAQVSFSTPPEISGWRDGKSAFDALLESHKANPAGLQLGPIAETRHLDELIHQWENWLDREAMENYSDSFMWASEESVLLDSAEQQGIGNV</sequence>
<evidence type="ECO:0000313" key="2">
    <source>
        <dbReference type="EMBL" id="KAB1205015.1"/>
    </source>
</evidence>
<dbReference type="EMBL" id="RXIC02000025">
    <property type="protein sequence ID" value="KAB1205015.1"/>
    <property type="molecule type" value="Genomic_DNA"/>
</dbReference>
<comment type="caution">
    <text evidence="2">The sequence shown here is derived from an EMBL/GenBank/DDBJ whole genome shotgun (WGS) entry which is preliminary data.</text>
</comment>
<gene>
    <name evidence="2" type="ORF">CJ030_MR7G008330</name>
</gene>
<dbReference type="OrthoDB" id="1620396at2759"/>
<dbReference type="PANTHER" id="PTHR31871">
    <property type="entry name" value="OS02G0137100 PROTEIN"/>
    <property type="match status" value="1"/>
</dbReference>
<feature type="region of interest" description="Disordered" evidence="1">
    <location>
        <begin position="1"/>
        <end position="20"/>
    </location>
</feature>
<dbReference type="PANTHER" id="PTHR31871:SF9">
    <property type="entry name" value="HELICASE WITH ZINC FINGER PROTEIN"/>
    <property type="match status" value="1"/>
</dbReference>